<dbReference type="PANTHER" id="PTHR31566:SF0">
    <property type="entry name" value="CYTOCHROME C BIOGENESIS PROTEIN CCS1, CHLOROPLASTIC"/>
    <property type="match status" value="1"/>
</dbReference>
<keyword evidence="4 6" id="KW-1133">Transmembrane helix</keyword>
<feature type="domain" description="ResB-like" evidence="8">
    <location>
        <begin position="21"/>
        <end position="286"/>
    </location>
</feature>
<dbReference type="RefSeq" id="YP_009295877.1">
    <property type="nucleotide sequence ID" value="NC_031168.1"/>
</dbReference>
<dbReference type="GeneID" id="29071262"/>
<keyword evidence="3 6" id="KW-0201">Cytochrome c-type biogenesis</keyword>
<comment type="subcellular location">
    <subcellularLocation>
        <location evidence="6">Cellular thylakoid membrane</location>
        <topology evidence="6">Multi-pass membrane protein</topology>
    </subcellularLocation>
    <subcellularLocation>
        <location evidence="1">Membrane</location>
        <topology evidence="1">Multi-pass membrane protein</topology>
    </subcellularLocation>
</comment>
<evidence type="ECO:0000256" key="4">
    <source>
        <dbReference type="ARBA" id="ARBA00022989"/>
    </source>
</evidence>
<gene>
    <name evidence="6 9" type="primary">ccs1</name>
    <name evidence="6" type="synonym">ccsB</name>
    <name evidence="9" type="ORF">Schim_131</name>
</gene>
<dbReference type="EMBL" id="KX284711">
    <property type="protein sequence ID" value="AOM64812.1"/>
    <property type="molecule type" value="Genomic_DNA"/>
</dbReference>
<keyword evidence="5 6" id="KW-0472">Membrane</keyword>
<organism evidence="9">
    <name type="scientific">Schimmelmannia schousboei</name>
    <dbReference type="NCBI Taxonomy" id="173468"/>
    <lineage>
        <taxon>Eukaryota</taxon>
        <taxon>Rhodophyta</taxon>
        <taxon>Florideophyceae</taxon>
        <taxon>Rhodymeniophycidae</taxon>
        <taxon>Acrosymphytales</taxon>
        <taxon>Schimmelmanniaceae</taxon>
        <taxon>Schimmelmannia</taxon>
    </lineage>
</organism>
<dbReference type="Pfam" id="PF05140">
    <property type="entry name" value="ResB"/>
    <property type="match status" value="2"/>
</dbReference>
<reference evidence="9" key="1">
    <citation type="journal article" date="2016" name="BMC Biol.">
        <title>Parallel evolution of highly conserved plastid genome architecture in red seaweeds and seed plants.</title>
        <authorList>
            <person name="Lee J."/>
            <person name="Cho C.H."/>
            <person name="Park S.I."/>
            <person name="Choi J.W."/>
            <person name="Song H.S."/>
            <person name="West J.A."/>
            <person name="Bhattacharya D."/>
            <person name="Yoon H.S."/>
        </authorList>
    </citation>
    <scope>NUCLEOTIDE SEQUENCE</scope>
</reference>
<geneLocation type="plastid" evidence="9"/>
<evidence type="ECO:0000256" key="1">
    <source>
        <dbReference type="ARBA" id="ARBA00004141"/>
    </source>
</evidence>
<evidence type="ECO:0000259" key="8">
    <source>
        <dbReference type="Pfam" id="PF05140"/>
    </source>
</evidence>
<dbReference type="GO" id="GO:0042651">
    <property type="term" value="C:thylakoid membrane"/>
    <property type="evidence" value="ECO:0007669"/>
    <property type="project" value="UniProtKB-UniRule"/>
</dbReference>
<protein>
    <recommendedName>
        <fullName evidence="6">Cytochrome c biogenesis protein CcsB</fullName>
    </recommendedName>
</protein>
<sequence>MTFLTKKNIIWNLTKKLGNLNFSILMLLSIAFFSLIGSIIEQDQNLSYYQIHYPIQNTWTSIINWKLIISLGLDNLYTTWWFISILSLFGSSLIICTFSRQLPGLKNARTWKFIKPQKTKKQFADQINLENKSLPNILYALHQKNYYIFQKENSMYAYKGIIGRIAPIIVHISIILILTGAVIGFCEGFTAQEMTPKGEVFHIKNIIKSGFNSNLPNNLVYRIDNFSIEYNLDNSIKQFFSDISILNTSGKCLKSTRLSVNSPFVFQGITFYQTDWKINSLRLNINNNKIIQIPLNKITLNNKTFWICNFITKFNNSIFLIVTGLQNKILVYNSEGKLINAINLHETININKTTLAIQEIIPCTGLQIKTDPGIIIVYTGFAFLMLSTISSYLSYSQIWVNTVNNNLELAGLTNRAILIFEEDLISIQEKYILYTFNESIKI</sequence>
<dbReference type="InterPro" id="IPR007816">
    <property type="entry name" value="ResB-like_domain"/>
</dbReference>
<feature type="transmembrane region" description="Helical" evidence="7">
    <location>
        <begin position="375"/>
        <end position="395"/>
    </location>
</feature>
<dbReference type="HAMAP" id="MF_01392">
    <property type="entry name" value="CytC_Ccs1"/>
    <property type="match status" value="1"/>
</dbReference>
<accession>A0A1C9C8W8</accession>
<feature type="transmembrane region" description="Helical" evidence="7">
    <location>
        <begin position="20"/>
        <end position="40"/>
    </location>
</feature>
<comment type="subunit">
    <text evidence="6">May interact with CcsA.</text>
</comment>
<feature type="transmembrane region" description="Helical" evidence="7">
    <location>
        <begin position="161"/>
        <end position="185"/>
    </location>
</feature>
<proteinExistence type="inferred from homology"/>
<dbReference type="GO" id="GO:0017004">
    <property type="term" value="P:cytochrome complex assembly"/>
    <property type="evidence" value="ECO:0007669"/>
    <property type="project" value="UniProtKB-UniRule"/>
</dbReference>
<dbReference type="InterPro" id="IPR023494">
    <property type="entry name" value="Cyt_c_bgen_Ccs1/CcsB/ResB"/>
</dbReference>
<evidence type="ECO:0000256" key="2">
    <source>
        <dbReference type="ARBA" id="ARBA00022692"/>
    </source>
</evidence>
<keyword evidence="6" id="KW-0793">Thylakoid</keyword>
<feature type="domain" description="ResB-like" evidence="8">
    <location>
        <begin position="359"/>
        <end position="423"/>
    </location>
</feature>
<keyword evidence="9" id="KW-0934">Plastid</keyword>
<evidence type="ECO:0000256" key="6">
    <source>
        <dbReference type="HAMAP-Rule" id="MF_01392"/>
    </source>
</evidence>
<evidence type="ECO:0000256" key="3">
    <source>
        <dbReference type="ARBA" id="ARBA00022748"/>
    </source>
</evidence>
<keyword evidence="2 6" id="KW-0812">Transmembrane</keyword>
<evidence type="ECO:0000256" key="7">
    <source>
        <dbReference type="SAM" id="Phobius"/>
    </source>
</evidence>
<evidence type="ECO:0000256" key="5">
    <source>
        <dbReference type="ARBA" id="ARBA00023136"/>
    </source>
</evidence>
<comment type="similarity">
    <text evidence="6">Belongs to the Ccs1/CcsB family.</text>
</comment>
<dbReference type="AlphaFoldDB" id="A0A1C9C8W8"/>
<evidence type="ECO:0000313" key="9">
    <source>
        <dbReference type="EMBL" id="AOM64812.1"/>
    </source>
</evidence>
<dbReference type="PANTHER" id="PTHR31566">
    <property type="entry name" value="CYTOCHROME C BIOGENESIS PROTEIN CCS1, CHLOROPLASTIC"/>
    <property type="match status" value="1"/>
</dbReference>
<comment type="function">
    <text evidence="6">Required during biogenesis of c-type cytochromes (cytochrome c6 and cytochrome f) at the step of heme attachment.</text>
</comment>
<name>A0A1C9C8W8_9FLOR</name>
<feature type="transmembrane region" description="Helical" evidence="7">
    <location>
        <begin position="80"/>
        <end position="99"/>
    </location>
</feature>